<dbReference type="EC" id="2.3.1.269" evidence="9"/>
<name>A0A255YL99_9SPHN</name>
<evidence type="ECO:0000313" key="12">
    <source>
        <dbReference type="EMBL" id="OYQ30006.1"/>
    </source>
</evidence>
<evidence type="ECO:0000256" key="5">
    <source>
        <dbReference type="ARBA" id="ARBA00022692"/>
    </source>
</evidence>
<dbReference type="InterPro" id="IPR003010">
    <property type="entry name" value="C-N_Hydrolase"/>
</dbReference>
<comment type="function">
    <text evidence="9">Catalyzes the phospholipid dependent N-acylation of the N-terminal cysteine of apolipoprotein, the last step in lipoprotein maturation.</text>
</comment>
<evidence type="ECO:0000256" key="6">
    <source>
        <dbReference type="ARBA" id="ARBA00022989"/>
    </source>
</evidence>
<evidence type="ECO:0000256" key="10">
    <source>
        <dbReference type="SAM" id="MobiDB-lite"/>
    </source>
</evidence>
<feature type="region of interest" description="Disordered" evidence="10">
    <location>
        <begin position="1"/>
        <end position="41"/>
    </location>
</feature>
<keyword evidence="12" id="KW-0449">Lipoprotein</keyword>
<feature type="transmembrane region" description="Helical" evidence="9">
    <location>
        <begin position="256"/>
        <end position="273"/>
    </location>
</feature>
<comment type="similarity">
    <text evidence="2 9">Belongs to the CN hydrolase family. Apolipoprotein N-acyltransferase subfamily.</text>
</comment>
<feature type="transmembrane region" description="Helical" evidence="9">
    <location>
        <begin position="121"/>
        <end position="139"/>
    </location>
</feature>
<protein>
    <recommendedName>
        <fullName evidence="9">Apolipoprotein N-acyltransferase</fullName>
        <shortName evidence="9">ALP N-acyltransferase</shortName>
        <ecNumber evidence="9">2.3.1.269</ecNumber>
    </recommendedName>
</protein>
<organism evidence="12 13">
    <name type="scientific">Sandarakinorhabdus cyanobacteriorum</name>
    <dbReference type="NCBI Taxonomy" id="1981098"/>
    <lineage>
        <taxon>Bacteria</taxon>
        <taxon>Pseudomonadati</taxon>
        <taxon>Pseudomonadota</taxon>
        <taxon>Alphaproteobacteria</taxon>
        <taxon>Sphingomonadales</taxon>
        <taxon>Sphingosinicellaceae</taxon>
        <taxon>Sandarakinorhabdus</taxon>
    </lineage>
</organism>
<dbReference type="UniPathway" id="UPA00666"/>
<dbReference type="NCBIfam" id="TIGR00546">
    <property type="entry name" value="lnt"/>
    <property type="match status" value="1"/>
</dbReference>
<keyword evidence="5 9" id="KW-0812">Transmembrane</keyword>
<gene>
    <name evidence="9 12" type="primary">lnt</name>
    <name evidence="12" type="ORF">CHU93_07310</name>
</gene>
<feature type="transmembrane region" description="Helical" evidence="9">
    <location>
        <begin position="74"/>
        <end position="90"/>
    </location>
</feature>
<evidence type="ECO:0000256" key="8">
    <source>
        <dbReference type="ARBA" id="ARBA00023315"/>
    </source>
</evidence>
<dbReference type="SUPFAM" id="SSF56317">
    <property type="entry name" value="Carbon-nitrogen hydrolase"/>
    <property type="match status" value="1"/>
</dbReference>
<feature type="transmembrane region" description="Helical" evidence="9">
    <location>
        <begin position="616"/>
        <end position="635"/>
    </location>
</feature>
<evidence type="ECO:0000256" key="3">
    <source>
        <dbReference type="ARBA" id="ARBA00022475"/>
    </source>
</evidence>
<dbReference type="HAMAP" id="MF_01148">
    <property type="entry name" value="Lnt"/>
    <property type="match status" value="1"/>
</dbReference>
<dbReference type="InterPro" id="IPR045378">
    <property type="entry name" value="LNT_N"/>
</dbReference>
<keyword evidence="13" id="KW-1185">Reference proteome</keyword>
<dbReference type="InterPro" id="IPR004563">
    <property type="entry name" value="Apolipo_AcylTrfase"/>
</dbReference>
<dbReference type="GO" id="GO:0016410">
    <property type="term" value="F:N-acyltransferase activity"/>
    <property type="evidence" value="ECO:0007669"/>
    <property type="project" value="UniProtKB-UniRule"/>
</dbReference>
<feature type="domain" description="CN hydrolase" evidence="11">
    <location>
        <begin position="358"/>
        <end position="606"/>
    </location>
</feature>
<comment type="subcellular location">
    <subcellularLocation>
        <location evidence="1 9">Cell membrane</location>
        <topology evidence="1 9">Multi-pass membrane protein</topology>
    </subcellularLocation>
</comment>
<accession>A0A255YL99</accession>
<comment type="pathway">
    <text evidence="9">Protein modification; lipoprotein biosynthesis (N-acyl transfer).</text>
</comment>
<reference evidence="12 13" key="1">
    <citation type="submission" date="2017-07" db="EMBL/GenBank/DDBJ databases">
        <title>Sandarakinorhabdus cyanobacteriorum sp. nov., a novel bacterium isolated from cyanobacterial aggregates in a eutrophic lake.</title>
        <authorList>
            <person name="Cai H."/>
        </authorList>
    </citation>
    <scope>NUCLEOTIDE SEQUENCE [LARGE SCALE GENOMIC DNA]</scope>
    <source>
        <strain evidence="12 13">TH057</strain>
    </source>
</reference>
<feature type="transmembrane region" description="Helical" evidence="9">
    <location>
        <begin position="151"/>
        <end position="178"/>
    </location>
</feature>
<evidence type="ECO:0000256" key="4">
    <source>
        <dbReference type="ARBA" id="ARBA00022679"/>
    </source>
</evidence>
<evidence type="ECO:0000259" key="11">
    <source>
        <dbReference type="PROSITE" id="PS50263"/>
    </source>
</evidence>
<comment type="catalytic activity">
    <reaction evidence="9">
        <text>N-terminal S-1,2-diacyl-sn-glyceryl-L-cysteinyl-[lipoprotein] + a glycerophospholipid = N-acyl-S-1,2-diacyl-sn-glyceryl-L-cysteinyl-[lipoprotein] + a 2-acyl-sn-glycero-3-phospholipid + H(+)</text>
        <dbReference type="Rhea" id="RHEA:48228"/>
        <dbReference type="Rhea" id="RHEA-COMP:14681"/>
        <dbReference type="Rhea" id="RHEA-COMP:14684"/>
        <dbReference type="ChEBI" id="CHEBI:15378"/>
        <dbReference type="ChEBI" id="CHEBI:136912"/>
        <dbReference type="ChEBI" id="CHEBI:140656"/>
        <dbReference type="ChEBI" id="CHEBI:140657"/>
        <dbReference type="ChEBI" id="CHEBI:140660"/>
        <dbReference type="EC" id="2.3.1.269"/>
    </reaction>
</comment>
<sequence>MRQPGPPVRQPARPDRSRPAPVARPVSGGGRDIRERAPRSPGCCGTGRHNCQPANPHWRIIGAQANPCAMPNRMLPMLALGLGALAALGFAPLDLWPATLVAVAGLIWIVMASAGWGTAALSGLAFGTSMSLISLNWIAQSFAYQAKMPAVLGWVTVAGLALFLALYVAIPAGLAALATRPVSRMLLFIALWLPAEWLRGVLFTGFAWNPLGIVWLGAPGVHQWAAEIGGIGLSAVLLLAASGLVWMAIGPAMLHRLLGGGVVAAVAVAGWVGDSRVVQSGFLGPPILVIQPGIGQDERYDPAAAARHLTTYLNLTRDALKRADETQRAELPDVTIKEANIERAPEIDSPLRPSTSKVTGQIENTLAAGLGDSNAIQTQQQQNNPVTGRRAGETVPALVLWPEGAIDDLLEQDSALRARLAAVLRPGDVLVTGGAGYNPKTPATPYSNSLFVLDNQGRILSRYDKAHLVPLGEYVPARSLLEPLGVARLVPGGSDFAAGPGPRTLVMPGRFLGMSPVICYEIAFPGAVVDEANRPAWIANISNDAWFGAWGPPQHLAQARLRAIEEGLPVIRATTNGTSAVIDGYGRLLARSLGNGPETLVVTLPPPLPQPAFPRGGALVTMLFAIFLGAVAAFLQRFRHIGINADQI</sequence>
<evidence type="ECO:0000256" key="1">
    <source>
        <dbReference type="ARBA" id="ARBA00004651"/>
    </source>
</evidence>
<keyword evidence="8 9" id="KW-0012">Acyltransferase</keyword>
<feature type="transmembrane region" description="Helical" evidence="9">
    <location>
        <begin position="185"/>
        <end position="208"/>
    </location>
</feature>
<keyword evidence="7 9" id="KW-0472">Membrane</keyword>
<keyword evidence="3 9" id="KW-1003">Cell membrane</keyword>
<dbReference type="AlphaFoldDB" id="A0A255YL99"/>
<dbReference type="PANTHER" id="PTHR38686:SF1">
    <property type="entry name" value="APOLIPOPROTEIN N-ACYLTRANSFERASE"/>
    <property type="match status" value="1"/>
</dbReference>
<dbReference type="InterPro" id="IPR036526">
    <property type="entry name" value="C-N_Hydrolase_sf"/>
</dbReference>
<dbReference type="OrthoDB" id="9804277at2"/>
<dbReference type="Pfam" id="PF20154">
    <property type="entry name" value="LNT_N"/>
    <property type="match status" value="1"/>
</dbReference>
<evidence type="ECO:0000256" key="2">
    <source>
        <dbReference type="ARBA" id="ARBA00010065"/>
    </source>
</evidence>
<evidence type="ECO:0000313" key="13">
    <source>
        <dbReference type="Proteomes" id="UP000216991"/>
    </source>
</evidence>
<dbReference type="Pfam" id="PF00795">
    <property type="entry name" value="CN_hydrolase"/>
    <property type="match status" value="1"/>
</dbReference>
<dbReference type="EMBL" id="NOXT01000103">
    <property type="protein sequence ID" value="OYQ30006.1"/>
    <property type="molecule type" value="Genomic_DNA"/>
</dbReference>
<comment type="caution">
    <text evidence="12">The sequence shown here is derived from an EMBL/GenBank/DDBJ whole genome shotgun (WGS) entry which is preliminary data.</text>
</comment>
<dbReference type="Proteomes" id="UP000216991">
    <property type="component" value="Unassembled WGS sequence"/>
</dbReference>
<dbReference type="GO" id="GO:0005886">
    <property type="term" value="C:plasma membrane"/>
    <property type="evidence" value="ECO:0007669"/>
    <property type="project" value="UniProtKB-SubCell"/>
</dbReference>
<evidence type="ECO:0000256" key="9">
    <source>
        <dbReference type="HAMAP-Rule" id="MF_01148"/>
    </source>
</evidence>
<dbReference type="CDD" id="cd07571">
    <property type="entry name" value="ALP_N-acyl_transferase"/>
    <property type="match status" value="1"/>
</dbReference>
<feature type="compositionally biased region" description="Polar residues" evidence="10">
    <location>
        <begin position="374"/>
        <end position="386"/>
    </location>
</feature>
<proteinExistence type="inferred from homology"/>
<dbReference type="PROSITE" id="PS50263">
    <property type="entry name" value="CN_HYDROLASE"/>
    <property type="match status" value="1"/>
</dbReference>
<feature type="transmembrane region" description="Helical" evidence="9">
    <location>
        <begin position="228"/>
        <end position="249"/>
    </location>
</feature>
<feature type="region of interest" description="Disordered" evidence="10">
    <location>
        <begin position="369"/>
        <end position="390"/>
    </location>
</feature>
<keyword evidence="6 9" id="KW-1133">Transmembrane helix</keyword>
<dbReference type="GO" id="GO:0042158">
    <property type="term" value="P:lipoprotein biosynthetic process"/>
    <property type="evidence" value="ECO:0007669"/>
    <property type="project" value="UniProtKB-UniRule"/>
</dbReference>
<feature type="transmembrane region" description="Helical" evidence="9">
    <location>
        <begin position="96"/>
        <end position="114"/>
    </location>
</feature>
<evidence type="ECO:0000256" key="7">
    <source>
        <dbReference type="ARBA" id="ARBA00023136"/>
    </source>
</evidence>
<keyword evidence="4 9" id="KW-0808">Transferase</keyword>
<dbReference type="PANTHER" id="PTHR38686">
    <property type="entry name" value="APOLIPOPROTEIN N-ACYLTRANSFERASE"/>
    <property type="match status" value="1"/>
</dbReference>
<dbReference type="Gene3D" id="3.60.110.10">
    <property type="entry name" value="Carbon-nitrogen hydrolase"/>
    <property type="match status" value="1"/>
</dbReference>